<proteinExistence type="predicted"/>
<dbReference type="Pfam" id="PF10825">
    <property type="entry name" value="DUF2752"/>
    <property type="match status" value="1"/>
</dbReference>
<organism evidence="2 3">
    <name type="scientific">Spongisporangium articulatum</name>
    <dbReference type="NCBI Taxonomy" id="3362603"/>
    <lineage>
        <taxon>Bacteria</taxon>
        <taxon>Bacillati</taxon>
        <taxon>Actinomycetota</taxon>
        <taxon>Actinomycetes</taxon>
        <taxon>Kineosporiales</taxon>
        <taxon>Kineosporiaceae</taxon>
        <taxon>Spongisporangium</taxon>
    </lineage>
</organism>
<comment type="caution">
    <text evidence="2">The sequence shown here is derived from an EMBL/GenBank/DDBJ whole genome shotgun (WGS) entry which is preliminary data.</text>
</comment>
<gene>
    <name evidence="2" type="ORF">ACIB24_17895</name>
</gene>
<dbReference type="EMBL" id="JBITLV010000006">
    <property type="protein sequence ID" value="MFI7588941.1"/>
    <property type="molecule type" value="Genomic_DNA"/>
</dbReference>
<evidence type="ECO:0000256" key="1">
    <source>
        <dbReference type="SAM" id="Phobius"/>
    </source>
</evidence>
<feature type="transmembrane region" description="Helical" evidence="1">
    <location>
        <begin position="118"/>
        <end position="136"/>
    </location>
</feature>
<keyword evidence="3" id="KW-1185">Reference proteome</keyword>
<evidence type="ECO:0000313" key="2">
    <source>
        <dbReference type="EMBL" id="MFI7588941.1"/>
    </source>
</evidence>
<feature type="transmembrane region" description="Helical" evidence="1">
    <location>
        <begin position="20"/>
        <end position="39"/>
    </location>
</feature>
<keyword evidence="1" id="KW-0472">Membrane</keyword>
<evidence type="ECO:0000313" key="3">
    <source>
        <dbReference type="Proteomes" id="UP001612915"/>
    </source>
</evidence>
<reference evidence="2 3" key="1">
    <citation type="submission" date="2024-10" db="EMBL/GenBank/DDBJ databases">
        <title>The Natural Products Discovery Center: Release of the First 8490 Sequenced Strains for Exploring Actinobacteria Biosynthetic Diversity.</title>
        <authorList>
            <person name="Kalkreuter E."/>
            <person name="Kautsar S.A."/>
            <person name="Yang D."/>
            <person name="Bader C.D."/>
            <person name="Teijaro C.N."/>
            <person name="Fluegel L."/>
            <person name="Davis C.M."/>
            <person name="Simpson J.R."/>
            <person name="Lauterbach L."/>
            <person name="Steele A.D."/>
            <person name="Gui C."/>
            <person name="Meng S."/>
            <person name="Li G."/>
            <person name="Viehrig K."/>
            <person name="Ye F."/>
            <person name="Su P."/>
            <person name="Kiefer A.F."/>
            <person name="Nichols A."/>
            <person name="Cepeda A.J."/>
            <person name="Yan W."/>
            <person name="Fan B."/>
            <person name="Jiang Y."/>
            <person name="Adhikari A."/>
            <person name="Zheng C.-J."/>
            <person name="Schuster L."/>
            <person name="Cowan T.M."/>
            <person name="Smanski M.J."/>
            <person name="Chevrette M.G."/>
            <person name="De Carvalho L.P.S."/>
            <person name="Shen B."/>
        </authorList>
    </citation>
    <scope>NUCLEOTIDE SEQUENCE [LARGE SCALE GENOMIC DNA]</scope>
    <source>
        <strain evidence="2 3">NPDC049639</strain>
    </source>
</reference>
<accession>A0ABW8ARC7</accession>
<feature type="transmembrane region" description="Helical" evidence="1">
    <location>
        <begin position="77"/>
        <end position="98"/>
    </location>
</feature>
<name>A0ABW8ARC7_9ACTN</name>
<keyword evidence="1" id="KW-1133">Transmembrane helix</keyword>
<dbReference type="InterPro" id="IPR021215">
    <property type="entry name" value="DUF2752"/>
</dbReference>
<protein>
    <submittedName>
        <fullName evidence="2">DUF2752 domain-containing protein</fullName>
    </submittedName>
</protein>
<dbReference type="RefSeq" id="WP_398283149.1">
    <property type="nucleotide sequence ID" value="NZ_JBITLV010000006.1"/>
</dbReference>
<keyword evidence="1" id="KW-0812">Transmembrane</keyword>
<dbReference type="Proteomes" id="UP001612915">
    <property type="component" value="Unassembled WGS sequence"/>
</dbReference>
<sequence length="147" mass="15516">MPSPTAARPSEPAPPLTRYLPVAGLTAVVAGAVATLAVVDPHQAGHYPTCPFLALTGWYCPGCGSLRAVHDLTRGDLTGALGMNPLFVVLLPVLLGLYLNWWRRLVTGRYGPGHPPSVPGWVPVAVPVLVLAFWVLRNLPFGAVLAP</sequence>